<proteinExistence type="predicted"/>
<evidence type="ECO:0000313" key="2">
    <source>
        <dbReference type="Proteomes" id="UP000287651"/>
    </source>
</evidence>
<gene>
    <name evidence="1" type="ORF">B296_00026745</name>
</gene>
<dbReference type="EMBL" id="AMZH03008168">
    <property type="protein sequence ID" value="RRT59535.1"/>
    <property type="molecule type" value="Genomic_DNA"/>
</dbReference>
<reference evidence="1 2" key="1">
    <citation type="journal article" date="2014" name="Agronomy (Basel)">
        <title>A Draft Genome Sequence for Ensete ventricosum, the Drought-Tolerant Tree Against Hunger.</title>
        <authorList>
            <person name="Harrison J."/>
            <person name="Moore K.A."/>
            <person name="Paszkiewicz K."/>
            <person name="Jones T."/>
            <person name="Grant M."/>
            <person name="Ambacheew D."/>
            <person name="Muzemil S."/>
            <person name="Studholme D.J."/>
        </authorList>
    </citation>
    <scope>NUCLEOTIDE SEQUENCE [LARGE SCALE GENOMIC DNA]</scope>
</reference>
<evidence type="ECO:0000313" key="1">
    <source>
        <dbReference type="EMBL" id="RRT59535.1"/>
    </source>
</evidence>
<sequence>MVGHRGSEPVGTRAGNIRPCGLGVATLETRVMLVDLIELQAASRVIGNITDVVTSSDGIGWRPPSRRGSR</sequence>
<protein>
    <submittedName>
        <fullName evidence="1">Uncharacterized protein</fullName>
    </submittedName>
</protein>
<comment type="caution">
    <text evidence="1">The sequence shown here is derived from an EMBL/GenBank/DDBJ whole genome shotgun (WGS) entry which is preliminary data.</text>
</comment>
<name>A0A426Z6C8_ENSVE</name>
<dbReference type="AlphaFoldDB" id="A0A426Z6C8"/>
<accession>A0A426Z6C8</accession>
<dbReference type="Proteomes" id="UP000287651">
    <property type="component" value="Unassembled WGS sequence"/>
</dbReference>
<organism evidence="1 2">
    <name type="scientific">Ensete ventricosum</name>
    <name type="common">Abyssinian banana</name>
    <name type="synonym">Musa ensete</name>
    <dbReference type="NCBI Taxonomy" id="4639"/>
    <lineage>
        <taxon>Eukaryota</taxon>
        <taxon>Viridiplantae</taxon>
        <taxon>Streptophyta</taxon>
        <taxon>Embryophyta</taxon>
        <taxon>Tracheophyta</taxon>
        <taxon>Spermatophyta</taxon>
        <taxon>Magnoliopsida</taxon>
        <taxon>Liliopsida</taxon>
        <taxon>Zingiberales</taxon>
        <taxon>Musaceae</taxon>
        <taxon>Ensete</taxon>
    </lineage>
</organism>